<accession>A0AAW2TX71</accession>
<reference evidence="3" key="2">
    <citation type="journal article" date="2024" name="Plant">
        <title>Genomic evolution and insights into agronomic trait innovations of Sesamum species.</title>
        <authorList>
            <person name="Miao H."/>
            <person name="Wang L."/>
            <person name="Qu L."/>
            <person name="Liu H."/>
            <person name="Sun Y."/>
            <person name="Le M."/>
            <person name="Wang Q."/>
            <person name="Wei S."/>
            <person name="Zheng Y."/>
            <person name="Lin W."/>
            <person name="Duan Y."/>
            <person name="Cao H."/>
            <person name="Xiong S."/>
            <person name="Wang X."/>
            <person name="Wei L."/>
            <person name="Li C."/>
            <person name="Ma Q."/>
            <person name="Ju M."/>
            <person name="Zhao R."/>
            <person name="Li G."/>
            <person name="Mu C."/>
            <person name="Tian Q."/>
            <person name="Mei H."/>
            <person name="Zhang T."/>
            <person name="Gao T."/>
            <person name="Zhang H."/>
        </authorList>
    </citation>
    <scope>NUCLEOTIDE SEQUENCE</scope>
    <source>
        <strain evidence="3">G02</strain>
    </source>
</reference>
<evidence type="ECO:0000313" key="3">
    <source>
        <dbReference type="EMBL" id="KAL0408828.1"/>
    </source>
</evidence>
<name>A0AAW2TX71_SESRA</name>
<feature type="region of interest" description="Disordered" evidence="1">
    <location>
        <begin position="51"/>
        <end position="72"/>
    </location>
</feature>
<keyword evidence="2" id="KW-1133">Transmembrane helix</keyword>
<keyword evidence="2" id="KW-0472">Membrane</keyword>
<evidence type="ECO:0000256" key="2">
    <source>
        <dbReference type="SAM" id="Phobius"/>
    </source>
</evidence>
<proteinExistence type="predicted"/>
<evidence type="ECO:0000256" key="1">
    <source>
        <dbReference type="SAM" id="MobiDB-lite"/>
    </source>
</evidence>
<organism evidence="3">
    <name type="scientific">Sesamum radiatum</name>
    <name type="common">Black benniseed</name>
    <dbReference type="NCBI Taxonomy" id="300843"/>
    <lineage>
        <taxon>Eukaryota</taxon>
        <taxon>Viridiplantae</taxon>
        <taxon>Streptophyta</taxon>
        <taxon>Embryophyta</taxon>
        <taxon>Tracheophyta</taxon>
        <taxon>Spermatophyta</taxon>
        <taxon>Magnoliopsida</taxon>
        <taxon>eudicotyledons</taxon>
        <taxon>Gunneridae</taxon>
        <taxon>Pentapetalae</taxon>
        <taxon>asterids</taxon>
        <taxon>lamiids</taxon>
        <taxon>Lamiales</taxon>
        <taxon>Pedaliaceae</taxon>
        <taxon>Sesamum</taxon>
    </lineage>
</organism>
<dbReference type="EMBL" id="JACGWJ010000007">
    <property type="protein sequence ID" value="KAL0408828.1"/>
    <property type="molecule type" value="Genomic_DNA"/>
</dbReference>
<keyword evidence="2" id="KW-0812">Transmembrane</keyword>
<comment type="caution">
    <text evidence="3">The sequence shown here is derived from an EMBL/GenBank/DDBJ whole genome shotgun (WGS) entry which is preliminary data.</text>
</comment>
<sequence length="72" mass="7275">MSCKGNALGWGHGQKECLSIFRLFYAGLSSSSLISLLRSVLFWGAFLGGGGGGGGGNSTSDKEGLLSTSSSN</sequence>
<reference evidence="3" key="1">
    <citation type="submission" date="2020-06" db="EMBL/GenBank/DDBJ databases">
        <authorList>
            <person name="Li T."/>
            <person name="Hu X."/>
            <person name="Zhang T."/>
            <person name="Song X."/>
            <person name="Zhang H."/>
            <person name="Dai N."/>
            <person name="Sheng W."/>
            <person name="Hou X."/>
            <person name="Wei L."/>
        </authorList>
    </citation>
    <scope>NUCLEOTIDE SEQUENCE</scope>
    <source>
        <strain evidence="3">G02</strain>
        <tissue evidence="3">Leaf</tissue>
    </source>
</reference>
<protein>
    <submittedName>
        <fullName evidence="3">Uncharacterized protein</fullName>
    </submittedName>
</protein>
<gene>
    <name evidence="3" type="ORF">Sradi_1817200</name>
</gene>
<feature type="transmembrane region" description="Helical" evidence="2">
    <location>
        <begin position="23"/>
        <end position="46"/>
    </location>
</feature>
<dbReference type="AlphaFoldDB" id="A0AAW2TX71"/>